<dbReference type="EMBL" id="JABBJJ010000011">
    <property type="protein sequence ID" value="NMO13970.1"/>
    <property type="molecule type" value="Genomic_DNA"/>
</dbReference>
<organism evidence="1 2">
    <name type="scientific">Pyxidicoccus fallax</name>
    <dbReference type="NCBI Taxonomy" id="394095"/>
    <lineage>
        <taxon>Bacteria</taxon>
        <taxon>Pseudomonadati</taxon>
        <taxon>Myxococcota</taxon>
        <taxon>Myxococcia</taxon>
        <taxon>Myxococcales</taxon>
        <taxon>Cystobacterineae</taxon>
        <taxon>Myxococcaceae</taxon>
        <taxon>Pyxidicoccus</taxon>
    </lineage>
</organism>
<name>A0A848L4S4_9BACT</name>
<keyword evidence="2" id="KW-1185">Reference proteome</keyword>
<dbReference type="RefSeq" id="WP_169343254.1">
    <property type="nucleotide sequence ID" value="NZ_JABBJJ010000011.1"/>
</dbReference>
<sequence>MIHIDLVSLGQRAAETVPSLLRRIDLKGGDRDPTLRQFQELCLNLHTLAAASLLVDGEPRAFREELHNAASQWLRFLQHQHAQHWEPPPASRNTAFLGAVLAGHWELAQRLAELTTNQWRRGEEYEDDACWAILLHEFVLTQGRGNARIEALLARLDELGGTLNGDRVAWARALLEQKVGALSDAFSGLLQLHQEEIEERVLAVTASEVKLAPYRFLWFEGLALLRLGARAGIAIPDGYYPYCPPLARLPLERTGATA</sequence>
<comment type="caution">
    <text evidence="1">The sequence shown here is derived from an EMBL/GenBank/DDBJ whole genome shotgun (WGS) entry which is preliminary data.</text>
</comment>
<evidence type="ECO:0000313" key="1">
    <source>
        <dbReference type="EMBL" id="NMO13970.1"/>
    </source>
</evidence>
<dbReference type="Proteomes" id="UP000518300">
    <property type="component" value="Unassembled WGS sequence"/>
</dbReference>
<proteinExistence type="predicted"/>
<gene>
    <name evidence="1" type="ORF">HG543_03735</name>
</gene>
<evidence type="ECO:0000313" key="2">
    <source>
        <dbReference type="Proteomes" id="UP000518300"/>
    </source>
</evidence>
<accession>A0A848L4S4</accession>
<protein>
    <submittedName>
        <fullName evidence="1">Uncharacterized protein</fullName>
    </submittedName>
</protein>
<reference evidence="1 2" key="1">
    <citation type="submission" date="2020-04" db="EMBL/GenBank/DDBJ databases">
        <title>Draft genome of Pyxidicoccus fallax type strain.</title>
        <authorList>
            <person name="Whitworth D.E."/>
        </authorList>
    </citation>
    <scope>NUCLEOTIDE SEQUENCE [LARGE SCALE GENOMIC DNA]</scope>
    <source>
        <strain evidence="1 2">DSM 14698</strain>
    </source>
</reference>
<dbReference type="AlphaFoldDB" id="A0A848L4S4"/>